<reference evidence="2" key="1">
    <citation type="submission" date="2021-09" db="EMBL/GenBank/DDBJ databases">
        <authorList>
            <person name="Martin H S."/>
        </authorList>
    </citation>
    <scope>NUCLEOTIDE SEQUENCE</scope>
</reference>
<organism evidence="2 3">
    <name type="scientific">Danaus chrysippus</name>
    <name type="common">African queen</name>
    <dbReference type="NCBI Taxonomy" id="151541"/>
    <lineage>
        <taxon>Eukaryota</taxon>
        <taxon>Metazoa</taxon>
        <taxon>Ecdysozoa</taxon>
        <taxon>Arthropoda</taxon>
        <taxon>Hexapoda</taxon>
        <taxon>Insecta</taxon>
        <taxon>Pterygota</taxon>
        <taxon>Neoptera</taxon>
        <taxon>Endopterygota</taxon>
        <taxon>Lepidoptera</taxon>
        <taxon>Glossata</taxon>
        <taxon>Ditrysia</taxon>
        <taxon>Papilionoidea</taxon>
        <taxon>Nymphalidae</taxon>
        <taxon>Danainae</taxon>
        <taxon>Danaini</taxon>
        <taxon>Danaina</taxon>
        <taxon>Danaus</taxon>
        <taxon>Anosia</taxon>
    </lineage>
</organism>
<evidence type="ECO:0000313" key="2">
    <source>
        <dbReference type="EMBL" id="CAG9581197.1"/>
    </source>
</evidence>
<protein>
    <submittedName>
        <fullName evidence="2">(African queen) hypothetical protein</fullName>
    </submittedName>
</protein>
<dbReference type="Proteomes" id="UP000789524">
    <property type="component" value="Unassembled WGS sequence"/>
</dbReference>
<evidence type="ECO:0000313" key="3">
    <source>
        <dbReference type="Proteomes" id="UP000789524"/>
    </source>
</evidence>
<accession>A0A8J2R1K7</accession>
<evidence type="ECO:0000256" key="1">
    <source>
        <dbReference type="SAM" id="MobiDB-lite"/>
    </source>
</evidence>
<comment type="caution">
    <text evidence="2">The sequence shown here is derived from an EMBL/GenBank/DDBJ whole genome shotgun (WGS) entry which is preliminary data.</text>
</comment>
<dbReference type="AlphaFoldDB" id="A0A8J2R1K7"/>
<dbReference type="OrthoDB" id="7486509at2759"/>
<name>A0A8J2R1K7_9NEOP</name>
<feature type="compositionally biased region" description="Basic and acidic residues" evidence="1">
    <location>
        <begin position="344"/>
        <end position="353"/>
    </location>
</feature>
<feature type="region of interest" description="Disordered" evidence="1">
    <location>
        <begin position="306"/>
        <end position="435"/>
    </location>
</feature>
<feature type="compositionally biased region" description="Pro residues" evidence="1">
    <location>
        <begin position="400"/>
        <end position="424"/>
    </location>
</feature>
<proteinExistence type="predicted"/>
<feature type="compositionally biased region" description="Low complexity" evidence="1">
    <location>
        <begin position="354"/>
        <end position="366"/>
    </location>
</feature>
<dbReference type="EMBL" id="CAKASE010000080">
    <property type="protein sequence ID" value="CAG9581197.1"/>
    <property type="molecule type" value="Genomic_DNA"/>
</dbReference>
<gene>
    <name evidence="2" type="ORF">DCHRY22_LOCUS13850</name>
</gene>
<feature type="compositionally biased region" description="Basic and acidic residues" evidence="1">
    <location>
        <begin position="323"/>
        <end position="333"/>
    </location>
</feature>
<keyword evidence="3" id="KW-1185">Reference proteome</keyword>
<sequence length="435" mass="48466">MYEEVWHAAIQFLLWVIGVDCGGWLRCEAGREGKRKRHEAVRADPVLSTRVGSRTDRPLFIDINRGNKNLRRSLTGEDACNDCSERVPVHFDAATTEGFGVAAQTNTDGSLKRDEGRRCFGERTQGLITTPSFDNSIEVVARAAPYWPYNISAHVTCMGRVPFTYYMLAEVYVCWLAMKHEADALALHIVCCGTADCRHRVHSRELRPHSTDLHIMRRLVHYLLSAVARTTRPPNISPPTPSIPTSRGIFCNSLLYNEKNQSTTCENTTKKKQHQPCTQKTDFTADATSTAAVDVDIYISVTKQKQKKSRAKATWDTGGSGSRSEERVGRGEKNISTSTVTQERLIEALDKLKTSITTTTSRPTLRSRPEPMQFTSPHPAPDWQNAVRASDDLALQRAPLPRPPRTPPRPTAGLPPRPPSPHPAQPYCSCAPRSN</sequence>